<reference evidence="4" key="1">
    <citation type="journal article" date="2019" name="Int. J. Syst. Evol. Microbiol.">
        <title>The Global Catalogue of Microorganisms (GCM) 10K type strain sequencing project: providing services to taxonomists for standard genome sequencing and annotation.</title>
        <authorList>
            <consortium name="The Broad Institute Genomics Platform"/>
            <consortium name="The Broad Institute Genome Sequencing Center for Infectious Disease"/>
            <person name="Wu L."/>
            <person name="Ma J."/>
        </authorList>
    </citation>
    <scope>NUCLEOTIDE SEQUENCE [LARGE SCALE GENOMIC DNA]</scope>
    <source>
        <strain evidence="4">JCM 17024</strain>
    </source>
</reference>
<sequence>MEIINGLLDALQPSYLISALIGVLAGTLVGVLPGLGPSATIGMLLPVTLLFGDPGASIAMLAGVFYGAMYGGSTTAIVANIPGEVASIPTTYDGFPMAKKGRAGQALWISAVGSFFAGTIGLILLTLVGATLARFALSFTPAAYLALLVFALVAVICLNEGSVIKAIGAAAFGMVLISVGVDEVSGGQLRMTFGIGVLREGLELVPIIVGLFGVTEVLMSAESGIKSFHSGPLGKMMPRGKELKRGFAGILRGTALGFPLGLLPGANPAVASFMAYDLEKRVSRHPERFGRGAIEGVAAPEAANNANAQAGFIPLMSLGIPTTSSLAILMAAFMMFGLQPGPLLFTGDNAGIAWAIIGSMYIGNVMLLVLNLPLVGLWAKISVIPIKYMGPAILAVCIIASYSTRNSMFDVWVTIVFGVIGYLMRKAHWPLSPLILGLIIGPMIEARLAQTLSLPNGLGTLVSTPVPLIILILTIAIIAVSVRLRRVIPTEHREEMLEEAS</sequence>
<keyword evidence="4" id="KW-1185">Reference proteome</keyword>
<keyword evidence="1" id="KW-0812">Transmembrane</keyword>
<feature type="transmembrane region" description="Helical" evidence="1">
    <location>
        <begin position="351"/>
        <end position="372"/>
    </location>
</feature>
<feature type="transmembrane region" description="Helical" evidence="1">
    <location>
        <begin position="461"/>
        <end position="484"/>
    </location>
</feature>
<dbReference type="InterPro" id="IPR002823">
    <property type="entry name" value="DUF112_TM"/>
</dbReference>
<protein>
    <submittedName>
        <fullName evidence="3">Tripartite tricarboxylate transporter permease</fullName>
    </submittedName>
</protein>
<feature type="transmembrane region" description="Helical" evidence="1">
    <location>
        <begin position="326"/>
        <end position="345"/>
    </location>
</feature>
<proteinExistence type="predicted"/>
<gene>
    <name evidence="3" type="ORF">GCM10022383_20960</name>
</gene>
<evidence type="ECO:0000256" key="1">
    <source>
        <dbReference type="SAM" id="Phobius"/>
    </source>
</evidence>
<feature type="transmembrane region" description="Helical" evidence="1">
    <location>
        <begin position="408"/>
        <end position="424"/>
    </location>
</feature>
<dbReference type="Proteomes" id="UP001501591">
    <property type="component" value="Unassembled WGS sequence"/>
</dbReference>
<feature type="transmembrane region" description="Helical" evidence="1">
    <location>
        <begin position="384"/>
        <end position="402"/>
    </location>
</feature>
<accession>A0ABP7NC68</accession>
<feature type="transmembrane region" description="Helical" evidence="1">
    <location>
        <begin position="135"/>
        <end position="156"/>
    </location>
</feature>
<comment type="caution">
    <text evidence="3">The sequence shown here is derived from an EMBL/GenBank/DDBJ whole genome shotgun (WGS) entry which is preliminary data.</text>
</comment>
<feature type="transmembrane region" description="Helical" evidence="1">
    <location>
        <begin position="162"/>
        <end position="181"/>
    </location>
</feature>
<dbReference type="Pfam" id="PF01970">
    <property type="entry name" value="TctA"/>
    <property type="match status" value="1"/>
</dbReference>
<dbReference type="PANTHER" id="PTHR35342">
    <property type="entry name" value="TRICARBOXYLIC TRANSPORT PROTEIN"/>
    <property type="match status" value="1"/>
</dbReference>
<keyword evidence="1" id="KW-0472">Membrane</keyword>
<dbReference type="PANTHER" id="PTHR35342:SF5">
    <property type="entry name" value="TRICARBOXYLIC TRANSPORT PROTEIN"/>
    <property type="match status" value="1"/>
</dbReference>
<evidence type="ECO:0000259" key="2">
    <source>
        <dbReference type="Pfam" id="PF01970"/>
    </source>
</evidence>
<dbReference type="RefSeq" id="WP_344819524.1">
    <property type="nucleotide sequence ID" value="NZ_BAABCP010000001.1"/>
</dbReference>
<feature type="transmembrane region" description="Helical" evidence="1">
    <location>
        <begin position="15"/>
        <end position="35"/>
    </location>
</feature>
<name>A0ABP7NC68_9MICO</name>
<feature type="domain" description="DUF112" evidence="2">
    <location>
        <begin position="16"/>
        <end position="436"/>
    </location>
</feature>
<organism evidence="3 4">
    <name type="scientific">Microbacterium soli</name>
    <dbReference type="NCBI Taxonomy" id="446075"/>
    <lineage>
        <taxon>Bacteria</taxon>
        <taxon>Bacillati</taxon>
        <taxon>Actinomycetota</taxon>
        <taxon>Actinomycetes</taxon>
        <taxon>Micrococcales</taxon>
        <taxon>Microbacteriaceae</taxon>
        <taxon>Microbacterium</taxon>
    </lineage>
</organism>
<evidence type="ECO:0000313" key="4">
    <source>
        <dbReference type="Proteomes" id="UP001501591"/>
    </source>
</evidence>
<dbReference type="EMBL" id="BAABCP010000001">
    <property type="protein sequence ID" value="GAA3942885.1"/>
    <property type="molecule type" value="Genomic_DNA"/>
</dbReference>
<feature type="transmembrane region" description="Helical" evidence="1">
    <location>
        <begin position="47"/>
        <end position="68"/>
    </location>
</feature>
<feature type="transmembrane region" description="Helical" evidence="1">
    <location>
        <begin position="106"/>
        <end position="128"/>
    </location>
</feature>
<feature type="transmembrane region" description="Helical" evidence="1">
    <location>
        <begin position="431"/>
        <end position="449"/>
    </location>
</feature>
<keyword evidence="1" id="KW-1133">Transmembrane helix</keyword>
<evidence type="ECO:0000313" key="3">
    <source>
        <dbReference type="EMBL" id="GAA3942885.1"/>
    </source>
</evidence>